<feature type="compositionally biased region" description="Polar residues" evidence="6">
    <location>
        <begin position="445"/>
        <end position="456"/>
    </location>
</feature>
<evidence type="ECO:0000313" key="10">
    <source>
        <dbReference type="Proteomes" id="UP001492380"/>
    </source>
</evidence>
<evidence type="ECO:0000259" key="8">
    <source>
        <dbReference type="PROSITE" id="PS50145"/>
    </source>
</evidence>
<dbReference type="EMBL" id="JBBWRZ010000003">
    <property type="protein sequence ID" value="KAK8240187.1"/>
    <property type="molecule type" value="Genomic_DNA"/>
</dbReference>
<keyword evidence="3 4" id="KW-0862">Zinc</keyword>
<dbReference type="InterPro" id="IPR017907">
    <property type="entry name" value="Znf_RING_CS"/>
</dbReference>
<evidence type="ECO:0000313" key="9">
    <source>
        <dbReference type="EMBL" id="KAK8240187.1"/>
    </source>
</evidence>
<dbReference type="Proteomes" id="UP001492380">
    <property type="component" value="Unassembled WGS sequence"/>
</dbReference>
<proteinExistence type="predicted"/>
<organism evidence="9 10">
    <name type="scientific">Phyllosticta capitalensis</name>
    <dbReference type="NCBI Taxonomy" id="121624"/>
    <lineage>
        <taxon>Eukaryota</taxon>
        <taxon>Fungi</taxon>
        <taxon>Dikarya</taxon>
        <taxon>Ascomycota</taxon>
        <taxon>Pezizomycotina</taxon>
        <taxon>Dothideomycetes</taxon>
        <taxon>Dothideomycetes incertae sedis</taxon>
        <taxon>Botryosphaeriales</taxon>
        <taxon>Phyllostictaceae</taxon>
        <taxon>Phyllosticta</taxon>
    </lineage>
</organism>
<dbReference type="Pfam" id="PF00097">
    <property type="entry name" value="zf-C3HC4"/>
    <property type="match status" value="1"/>
</dbReference>
<dbReference type="PROSITE" id="PS00518">
    <property type="entry name" value="ZF_RING_1"/>
    <property type="match status" value="1"/>
</dbReference>
<feature type="compositionally biased region" description="Low complexity" evidence="6">
    <location>
        <begin position="7"/>
        <end position="16"/>
    </location>
</feature>
<dbReference type="InterPro" id="IPR013083">
    <property type="entry name" value="Znf_RING/FYVE/PHD"/>
</dbReference>
<evidence type="ECO:0000256" key="5">
    <source>
        <dbReference type="SAM" id="Coils"/>
    </source>
</evidence>
<feature type="coiled-coil region" evidence="5">
    <location>
        <begin position="309"/>
        <end position="336"/>
    </location>
</feature>
<dbReference type="PANTHER" id="PTHR10131:SF94">
    <property type="entry name" value="TNF RECEPTOR-ASSOCIATED FACTOR 4"/>
    <property type="match status" value="1"/>
</dbReference>
<evidence type="ECO:0000256" key="6">
    <source>
        <dbReference type="SAM" id="MobiDB-lite"/>
    </source>
</evidence>
<evidence type="ECO:0000256" key="3">
    <source>
        <dbReference type="ARBA" id="ARBA00022833"/>
    </source>
</evidence>
<evidence type="ECO:0000256" key="2">
    <source>
        <dbReference type="ARBA" id="ARBA00022771"/>
    </source>
</evidence>
<accession>A0ABR1YVL2</accession>
<keyword evidence="5" id="KW-0175">Coiled coil</keyword>
<dbReference type="SUPFAM" id="SSF57850">
    <property type="entry name" value="RING/U-box"/>
    <property type="match status" value="1"/>
</dbReference>
<feature type="compositionally biased region" description="Basic and acidic residues" evidence="6">
    <location>
        <begin position="490"/>
        <end position="501"/>
    </location>
</feature>
<evidence type="ECO:0000259" key="7">
    <source>
        <dbReference type="PROSITE" id="PS50089"/>
    </source>
</evidence>
<keyword evidence="1 4" id="KW-0479">Metal-binding</keyword>
<reference evidence="9 10" key="1">
    <citation type="submission" date="2024-04" db="EMBL/GenBank/DDBJ databases">
        <title>Phyllosticta paracitricarpa is synonymous to the EU quarantine fungus P. citricarpa based on phylogenomic analyses.</title>
        <authorList>
            <consortium name="Lawrence Berkeley National Laboratory"/>
            <person name="Van Ingen-Buijs V.A."/>
            <person name="Van Westerhoven A.C."/>
            <person name="Haridas S."/>
            <person name="Skiadas P."/>
            <person name="Martin F."/>
            <person name="Groenewald J.Z."/>
            <person name="Crous P.W."/>
            <person name="Seidl M.F."/>
        </authorList>
    </citation>
    <scope>NUCLEOTIDE SEQUENCE [LARGE SCALE GENOMIC DNA]</scope>
    <source>
        <strain evidence="9 10">CBS 123374</strain>
    </source>
</reference>
<evidence type="ECO:0000256" key="1">
    <source>
        <dbReference type="ARBA" id="ARBA00022723"/>
    </source>
</evidence>
<dbReference type="InterPro" id="IPR001293">
    <property type="entry name" value="Znf_TRAF"/>
</dbReference>
<dbReference type="InterPro" id="IPR001841">
    <property type="entry name" value="Znf_RING"/>
</dbReference>
<dbReference type="SUPFAM" id="SSF49599">
    <property type="entry name" value="TRAF domain-like"/>
    <property type="match status" value="1"/>
</dbReference>
<feature type="domain" description="RING-type" evidence="7">
    <location>
        <begin position="93"/>
        <end position="140"/>
    </location>
</feature>
<feature type="region of interest" description="Disordered" evidence="6">
    <location>
        <begin position="445"/>
        <end position="501"/>
    </location>
</feature>
<dbReference type="PROSITE" id="PS50145">
    <property type="entry name" value="ZF_TRAF"/>
    <property type="match status" value="1"/>
</dbReference>
<dbReference type="Gene3D" id="3.30.40.10">
    <property type="entry name" value="Zinc/RING finger domain, C3HC4 (zinc finger)"/>
    <property type="match status" value="3"/>
</dbReference>
<feature type="coiled-coil region" evidence="5">
    <location>
        <begin position="374"/>
        <end position="423"/>
    </location>
</feature>
<keyword evidence="10" id="KW-1185">Reference proteome</keyword>
<comment type="caution">
    <text evidence="9">The sequence shown here is derived from an EMBL/GenBank/DDBJ whole genome shotgun (WGS) entry which is preliminary data.</text>
</comment>
<sequence>MADDLSSRSSSASSRADTPLLQASTAVSIENTEDLQELIGDEPAELVVGAPPSPPSPLELRALTSQAGRAQSLTPADYRQLDSLHPPNDNLICRICLSPYVKPRILTCEHTFCEDCLDQHIQTSIRQNDYGNRAKCPTCRRSLDLSTEPYDVSRIITNMLDEMMVKCPNGSVGCHWSGQRGDVQDHLHFSCHYRMVDCPARHCQHPVMAKDVEKGCMHTDVSCEHCGDRMMEIELENHQLRLCSNLIDKCHLCDADIVRRLTDSHVQNECLKAVIACPGQELGCDIRAPREHIAGHEKTCTMVKMLPFFQGMKTKQENLESENSRLRRTVEHLRSSQNAFENTISDMQAMVALPLSGPGHDHAEELGNPDSETVHQMIEQHEALRNEVSRLNVAIAEVEARTNMQLQNEILRLNTEMARSEAAIVAMRTQQQWLINTRRQAIASQIRSNSTASSPTSGASRGSEAASSSRATNAGSSSASSSGAPSTARRLSDTLRQETKL</sequence>
<gene>
    <name evidence="9" type="ORF">HDK90DRAFT_175641</name>
</gene>
<protein>
    <submittedName>
        <fullName evidence="9">Uncharacterized protein</fullName>
    </submittedName>
</protein>
<dbReference type="InterPro" id="IPR018957">
    <property type="entry name" value="Znf_C3HC4_RING-type"/>
</dbReference>
<evidence type="ECO:0000256" key="4">
    <source>
        <dbReference type="PROSITE-ProRule" id="PRU00207"/>
    </source>
</evidence>
<dbReference type="PROSITE" id="PS50089">
    <property type="entry name" value="ZF_RING_2"/>
    <property type="match status" value="1"/>
</dbReference>
<feature type="compositionally biased region" description="Low complexity" evidence="6">
    <location>
        <begin position="457"/>
        <end position="489"/>
    </location>
</feature>
<dbReference type="SMART" id="SM00184">
    <property type="entry name" value="RING"/>
    <property type="match status" value="1"/>
</dbReference>
<keyword evidence="2 4" id="KW-0863">Zinc-finger</keyword>
<feature type="region of interest" description="Disordered" evidence="6">
    <location>
        <begin position="1"/>
        <end position="25"/>
    </location>
</feature>
<dbReference type="PANTHER" id="PTHR10131">
    <property type="entry name" value="TNF RECEPTOR ASSOCIATED FACTOR"/>
    <property type="match status" value="1"/>
</dbReference>
<feature type="zinc finger region" description="TRAF-type" evidence="4">
    <location>
        <begin position="238"/>
        <end position="293"/>
    </location>
</feature>
<feature type="domain" description="TRAF-type" evidence="8">
    <location>
        <begin position="238"/>
        <end position="293"/>
    </location>
</feature>
<name>A0ABR1YVL2_9PEZI</name>